<evidence type="ECO:0000313" key="21">
    <source>
        <dbReference type="Proteomes" id="UP000070258"/>
    </source>
</evidence>
<dbReference type="GO" id="GO:0000287">
    <property type="term" value="F:magnesium ion binding"/>
    <property type="evidence" value="ECO:0007669"/>
    <property type="project" value="UniProtKB-UniRule"/>
</dbReference>
<dbReference type="InterPro" id="IPR000212">
    <property type="entry name" value="DNA_helicase_UvrD/REP"/>
</dbReference>
<sequence length="1122" mass="119907">MTARESVLGVTPFELTGPLPTGGATTVLEASAGTGKTYAIVGLLTRYVAEGVAELGEMLLITFSRAATQELRERARARLLSAERALRAPESARTADDELIRHLAAGDPDEVALRHRRLVAALSDFDAATITTTHGFCQRMLDALGLAGDLEPGVTFVEDIGDLVQEVAEDAYLAMFAGRPRPPFPLPIALQFARTVVANPRAAITPRDAAEGSDVALRVQYAAAVRQEVERRKRAGRLRDFDDLQGLLRDALTDPNHGERACARLREAYSVVLVDEFQDTDPVQWDILHAAFHGSRTLVLVGDPKQAIYAFRGAEVYSYLEASKAATTHQALDVNRRSDGPLVDALQHLYGDVALGDSQIVVGRVSAHHPESRLDGPPLRLRYLGSTGVGPKTQYGIPRVPGVRAAVLRDVAADIVRTLVAEERYDDGDDAGPRVLQPRDIAVLVRKNEHIAELQVLLQGLGVAAVAAGGASVFTTAAAVDWLRLLQALENPGRGDRARLAALTPLFEFTARDLDERGDELVSEISGRLRTLAGIFARSGFAAMFDALATRSRFDERMLGRIGGERTLTDLRHVAELVQHATVTQGLGLGAATRWLAERIADPGRGGTADPARRLATDTEAVQLMTVHASKGLQFPVVYLPFAWDSFGGFGDRDTFTFHDAGERLVDVGGKDAPGYGQRLGVSREEEAAEELRLLYVGATRAQSRLVLWWAPSTTTKGSPLHRLLFSEVGGGRVPAEQAPIPNDDETGARLREWAAQVEAAVSIEAVDLSAPKPPQWRPPFAGFPELVLGRAERRIDPTWRRTSYSALTADAAHGPAEAAPDTGSEPDEPGVADEPLDEPMVEAAVPDADGAGGAPSSLMNGLSGGAVFGTLVHEILEHVDTGAPDLEAEVLTRCREAAEFGAVPDDPAELATALVAVLRTPLGAGGLAGLTLAEVAPADHLAELDFELPLGADGGAAATLAQIADLLDEHVPADDPLAPYAERLREVPGAALRGYLTGSIDSVLRVTGPDGAVRYTVVDYKTNRLARGDLTTADYTLEAMAREMISSQYVLQALLYSVALHRFLTWRVPGYRPETHLGVVQYHFVRAMIGPETPPGAGVFEWHPPAALVAAVSEALAGGAS</sequence>
<evidence type="ECO:0000256" key="8">
    <source>
        <dbReference type="ARBA" id="ARBA00022840"/>
    </source>
</evidence>
<keyword evidence="6 15" id="KW-0347">Helicase</keyword>
<evidence type="ECO:0000256" key="3">
    <source>
        <dbReference type="ARBA" id="ARBA00022741"/>
    </source>
</evidence>
<evidence type="ECO:0000256" key="2">
    <source>
        <dbReference type="ARBA" id="ARBA00022723"/>
    </source>
</evidence>
<dbReference type="SUPFAM" id="SSF52540">
    <property type="entry name" value="P-loop containing nucleoside triphosphate hydrolases"/>
    <property type="match status" value="1"/>
</dbReference>
<dbReference type="EC" id="5.6.2.4" evidence="15"/>
<dbReference type="HAMAP" id="MF_01485">
    <property type="entry name" value="RecB"/>
    <property type="match status" value="1"/>
</dbReference>
<organism evidence="20 21">
    <name type="scientific">Tsukamurella pseudospumae</name>
    <dbReference type="NCBI Taxonomy" id="239498"/>
    <lineage>
        <taxon>Bacteria</taxon>
        <taxon>Bacillati</taxon>
        <taxon>Actinomycetota</taxon>
        <taxon>Actinomycetes</taxon>
        <taxon>Mycobacteriales</taxon>
        <taxon>Tsukamurellaceae</taxon>
        <taxon>Tsukamurella</taxon>
    </lineage>
</organism>
<gene>
    <name evidence="15" type="primary">recB</name>
    <name evidence="20" type="ORF">AXK60_04325</name>
</gene>
<dbReference type="AlphaFoldDB" id="A0A138AXB6"/>
<dbReference type="STRING" id="239498.AXK60_04325"/>
<dbReference type="InterPro" id="IPR004586">
    <property type="entry name" value="RecB"/>
</dbReference>
<dbReference type="CDD" id="cd22352">
    <property type="entry name" value="RecB_C-like"/>
    <property type="match status" value="1"/>
</dbReference>
<dbReference type="RefSeq" id="WP_068569784.1">
    <property type="nucleotide sequence ID" value="NZ_LSRF01000001.1"/>
</dbReference>
<dbReference type="InterPro" id="IPR011604">
    <property type="entry name" value="PDDEXK-like_dom_sf"/>
</dbReference>
<proteinExistence type="inferred from homology"/>
<dbReference type="InterPro" id="IPR014017">
    <property type="entry name" value="DNA_helicase_UvrD-like_C"/>
</dbReference>
<feature type="binding site" evidence="16">
    <location>
        <begin position="30"/>
        <end position="37"/>
    </location>
    <ligand>
        <name>ATP</name>
        <dbReference type="ChEBI" id="CHEBI:30616"/>
    </ligand>
</feature>
<dbReference type="Gene3D" id="3.40.50.300">
    <property type="entry name" value="P-loop containing nucleotide triphosphate hydrolases"/>
    <property type="match status" value="3"/>
</dbReference>
<keyword evidence="12 15" id="KW-0413">Isomerase</keyword>
<dbReference type="EC" id="3.1.11.5" evidence="15"/>
<keyword evidence="3 15" id="KW-0547">Nucleotide-binding</keyword>
<feature type="compositionally biased region" description="Low complexity" evidence="17">
    <location>
        <begin position="811"/>
        <end position="822"/>
    </location>
</feature>
<keyword evidence="10 15" id="KW-0238">DNA-binding</keyword>
<dbReference type="PANTHER" id="PTHR11070">
    <property type="entry name" value="UVRD / RECB / PCRA DNA HELICASE FAMILY MEMBER"/>
    <property type="match status" value="1"/>
</dbReference>
<keyword evidence="7 15" id="KW-0269">Exonuclease</keyword>
<feature type="binding site" evidence="15">
    <location>
        <position position="1002"/>
    </location>
    <ligand>
        <name>Mg(2+)</name>
        <dbReference type="ChEBI" id="CHEBI:18420"/>
    </ligand>
</feature>
<dbReference type="Proteomes" id="UP000070258">
    <property type="component" value="Unassembled WGS sequence"/>
</dbReference>
<evidence type="ECO:0000259" key="18">
    <source>
        <dbReference type="PROSITE" id="PS51198"/>
    </source>
</evidence>
<dbReference type="OrthoDB" id="9810135at2"/>
<evidence type="ECO:0000256" key="17">
    <source>
        <dbReference type="SAM" id="MobiDB-lite"/>
    </source>
</evidence>
<feature type="domain" description="UvrD-like helicase C-terminal" evidence="19">
    <location>
        <begin position="348"/>
        <end position="632"/>
    </location>
</feature>
<comment type="cofactor">
    <cofactor evidence="15">
        <name>Mg(2+)</name>
        <dbReference type="ChEBI" id="CHEBI:18420"/>
    </cofactor>
    <text evidence="15">Binds 1 Mg(2+) ion per subunit.</text>
</comment>
<dbReference type="GO" id="GO:0008854">
    <property type="term" value="F:exodeoxyribonuclease V activity"/>
    <property type="evidence" value="ECO:0007669"/>
    <property type="project" value="UniProtKB-EC"/>
</dbReference>
<comment type="function">
    <text evidence="15">A helicase/nuclease that prepares dsDNA breaks (DSB) for recombinational DNA repair. Binds to DSBs and unwinds DNA via a highly rapid and processive ATP-dependent bidirectional helicase activity. Unwinds dsDNA until it encounters a Chi (crossover hotspot instigator) sequence from the 3' direction. Cuts ssDNA a few nucleotides 3' to the Chi site. The properties and activities of the enzyme are changed at Chi. The Chi-altered holoenzyme produces a long 3'-ssDNA overhang and facilitates RecA-binding to the ssDNA for homologous DNA recombination and repair. Holoenzyme degrades any linearized DNA that is unable to undergo homologous recombination. In the holoenzyme this subunit contributes ATPase, 3'-5' helicase, exonuclease activity and loads RecA onto ssDNA.</text>
</comment>
<keyword evidence="8 15" id="KW-0067">ATP-binding</keyword>
<dbReference type="PANTHER" id="PTHR11070:SF23">
    <property type="entry name" value="RECBCD ENZYME SUBUNIT RECB"/>
    <property type="match status" value="1"/>
</dbReference>
<comment type="miscellaneous">
    <text evidence="15">In the RecBCD complex, RecB has a slow 3'-5' helicase, an exonuclease activity and loads RecA onto ssDNA, RecD has a fast 5'-3' helicase activity, while RecC stimulates the ATPase and processivity of the RecB helicase and contributes to recognition of the Chi site.</text>
</comment>
<feature type="region of interest" description="Disordered" evidence="17">
    <location>
        <begin position="811"/>
        <end position="836"/>
    </location>
</feature>
<dbReference type="PROSITE" id="PS51217">
    <property type="entry name" value="UVRD_HELICASE_CTER"/>
    <property type="match status" value="1"/>
</dbReference>
<comment type="caution">
    <text evidence="20">The sequence shown here is derived from an EMBL/GenBank/DDBJ whole genome shotgun (WGS) entry which is preliminary data.</text>
</comment>
<dbReference type="EMBL" id="LSRF01000001">
    <property type="protein sequence ID" value="KXP15095.1"/>
    <property type="molecule type" value="Genomic_DNA"/>
</dbReference>
<evidence type="ECO:0000256" key="12">
    <source>
        <dbReference type="ARBA" id="ARBA00023235"/>
    </source>
</evidence>
<evidence type="ECO:0000256" key="14">
    <source>
        <dbReference type="ARBA" id="ARBA00048988"/>
    </source>
</evidence>
<dbReference type="InterPro" id="IPR011335">
    <property type="entry name" value="Restrct_endonuc-II-like"/>
</dbReference>
<keyword evidence="9 15" id="KW-0460">Magnesium</keyword>
<protein>
    <recommendedName>
        <fullName evidence="15">RecBCD enzyme subunit RecB</fullName>
        <ecNumber evidence="15">3.1.11.5</ecNumber>
        <ecNumber evidence="15">5.6.2.4</ecNumber>
    </recommendedName>
    <alternativeName>
        <fullName evidence="15">DNA 3'-5' helicase subunit RecB</fullName>
    </alternativeName>
    <alternativeName>
        <fullName evidence="15">Exonuclease V subunit RecB</fullName>
        <shortName evidence="15">ExoV subunit RecB</shortName>
    </alternativeName>
    <alternativeName>
        <fullName evidence="15">Helicase/nuclease RecBCD subunit RecB</fullName>
    </alternativeName>
</protein>
<accession>A0A138AXB6</accession>
<dbReference type="PROSITE" id="PS51198">
    <property type="entry name" value="UVRD_HELICASE_ATP_BIND"/>
    <property type="match status" value="1"/>
</dbReference>
<feature type="region of interest" description="DNA-binding and helicase activity, interacts with RecC" evidence="15">
    <location>
        <begin position="1"/>
        <end position="760"/>
    </location>
</feature>
<dbReference type="SUPFAM" id="SSF52980">
    <property type="entry name" value="Restriction endonuclease-like"/>
    <property type="match status" value="1"/>
</dbReference>
<keyword evidence="5 15" id="KW-0378">Hydrolase</keyword>
<dbReference type="GO" id="GO:0000724">
    <property type="term" value="P:double-strand break repair via homologous recombination"/>
    <property type="evidence" value="ECO:0007669"/>
    <property type="project" value="UniProtKB-UniRule"/>
</dbReference>
<dbReference type="Pfam" id="PF12705">
    <property type="entry name" value="PDDEXK_1"/>
    <property type="match status" value="1"/>
</dbReference>
<dbReference type="InterPro" id="IPR027417">
    <property type="entry name" value="P-loop_NTPase"/>
</dbReference>
<reference evidence="21" key="1">
    <citation type="submission" date="2016-02" db="EMBL/GenBank/DDBJ databases">
        <authorList>
            <person name="Wen L."/>
            <person name="He K."/>
            <person name="Yang H."/>
        </authorList>
    </citation>
    <scope>NUCLEOTIDE SEQUENCE [LARGE SCALE GENOMIC DNA]</scope>
    <source>
        <strain evidence="21">JCM 15929</strain>
    </source>
</reference>
<comment type="catalytic activity">
    <reaction evidence="13 15">
        <text>Couples ATP hydrolysis with the unwinding of duplex DNA by translocating in the 3'-5' direction.</text>
        <dbReference type="EC" id="5.6.2.4"/>
    </reaction>
</comment>
<feature type="binding site" evidence="15">
    <location>
        <position position="874"/>
    </location>
    <ligand>
        <name>Mg(2+)</name>
        <dbReference type="ChEBI" id="CHEBI:18420"/>
    </ligand>
</feature>
<evidence type="ECO:0000256" key="15">
    <source>
        <dbReference type="HAMAP-Rule" id="MF_01485"/>
    </source>
</evidence>
<feature type="active site" description="For nuclease activity" evidence="15">
    <location>
        <position position="1020"/>
    </location>
</feature>
<comment type="subunit">
    <text evidence="15">Heterotrimer of RecB, RecC and RecD. All subunits contribute to DNA-binding. Interacts with RecA.</text>
</comment>
<evidence type="ECO:0000256" key="10">
    <source>
        <dbReference type="ARBA" id="ARBA00023125"/>
    </source>
</evidence>
<dbReference type="Pfam" id="PF13361">
    <property type="entry name" value="UvrD_C"/>
    <property type="match status" value="1"/>
</dbReference>
<evidence type="ECO:0000256" key="1">
    <source>
        <dbReference type="ARBA" id="ARBA00022722"/>
    </source>
</evidence>
<comment type="domain">
    <text evidence="15">The C-terminal domain has nuclease activity and interacts with RecD. It interacts with RecA, facilitating its loading onto ssDNA.</text>
</comment>
<evidence type="ECO:0000256" key="6">
    <source>
        <dbReference type="ARBA" id="ARBA00022806"/>
    </source>
</evidence>
<dbReference type="InterPro" id="IPR014016">
    <property type="entry name" value="UvrD-like_ATP-bd"/>
</dbReference>
<keyword evidence="4 15" id="KW-0227">DNA damage</keyword>
<evidence type="ECO:0000256" key="13">
    <source>
        <dbReference type="ARBA" id="ARBA00034617"/>
    </source>
</evidence>
<evidence type="ECO:0000256" key="16">
    <source>
        <dbReference type="PROSITE-ProRule" id="PRU00560"/>
    </source>
</evidence>
<evidence type="ECO:0000256" key="5">
    <source>
        <dbReference type="ARBA" id="ARBA00022801"/>
    </source>
</evidence>
<dbReference type="GO" id="GO:0005524">
    <property type="term" value="F:ATP binding"/>
    <property type="evidence" value="ECO:0007669"/>
    <property type="project" value="UniProtKB-UniRule"/>
</dbReference>
<feature type="region of interest" description="Nuclease activity, interacts with RecD and RecA" evidence="15">
    <location>
        <begin position="799"/>
        <end position="1122"/>
    </location>
</feature>
<dbReference type="Gene3D" id="1.10.486.10">
    <property type="entry name" value="PCRA, domain 4"/>
    <property type="match status" value="1"/>
</dbReference>
<evidence type="ECO:0000256" key="4">
    <source>
        <dbReference type="ARBA" id="ARBA00022763"/>
    </source>
</evidence>
<evidence type="ECO:0000256" key="11">
    <source>
        <dbReference type="ARBA" id="ARBA00023204"/>
    </source>
</evidence>
<comment type="similarity">
    <text evidence="15">Belongs to the helicase family. UvrD subfamily.</text>
</comment>
<dbReference type="GO" id="GO:0043138">
    <property type="term" value="F:3'-5' DNA helicase activity"/>
    <property type="evidence" value="ECO:0007669"/>
    <property type="project" value="UniProtKB-UniRule"/>
</dbReference>
<dbReference type="Pfam" id="PF00580">
    <property type="entry name" value="UvrD-helicase"/>
    <property type="match status" value="1"/>
</dbReference>
<dbReference type="GO" id="GO:0016887">
    <property type="term" value="F:ATP hydrolysis activity"/>
    <property type="evidence" value="ECO:0007669"/>
    <property type="project" value="RHEA"/>
</dbReference>
<name>A0A138AXB6_9ACTN</name>
<comment type="domain">
    <text evidence="15">The N-terminal DNA-binding domain is a ssDNA-dependent ATPase and has ATP-dependent 3'-5' helicase function. This domain interacts with RecC.</text>
</comment>
<dbReference type="InterPro" id="IPR038726">
    <property type="entry name" value="PDDEXK_AddAB-type"/>
</dbReference>
<comment type="catalytic activity">
    <reaction evidence="14 15">
        <text>ATP + H2O = ADP + phosphate + H(+)</text>
        <dbReference type="Rhea" id="RHEA:13065"/>
        <dbReference type="ChEBI" id="CHEBI:15377"/>
        <dbReference type="ChEBI" id="CHEBI:15378"/>
        <dbReference type="ChEBI" id="CHEBI:30616"/>
        <dbReference type="ChEBI" id="CHEBI:43474"/>
        <dbReference type="ChEBI" id="CHEBI:456216"/>
        <dbReference type="EC" id="5.6.2.4"/>
    </reaction>
</comment>
<evidence type="ECO:0000256" key="9">
    <source>
        <dbReference type="ARBA" id="ARBA00022842"/>
    </source>
</evidence>
<feature type="domain" description="UvrD-like helicase ATP-binding" evidence="18">
    <location>
        <begin position="9"/>
        <end position="339"/>
    </location>
</feature>
<dbReference type="Gene3D" id="3.90.320.10">
    <property type="match status" value="1"/>
</dbReference>
<feature type="binding site" evidence="15">
    <location>
        <position position="1020"/>
    </location>
    <ligand>
        <name>Mg(2+)</name>
        <dbReference type="ChEBI" id="CHEBI:18420"/>
    </ligand>
</feature>
<dbReference type="GO" id="GO:0005829">
    <property type="term" value="C:cytosol"/>
    <property type="evidence" value="ECO:0007669"/>
    <property type="project" value="TreeGrafter"/>
</dbReference>
<feature type="compositionally biased region" description="Acidic residues" evidence="17">
    <location>
        <begin position="825"/>
        <end position="836"/>
    </location>
</feature>
<dbReference type="GO" id="GO:0003677">
    <property type="term" value="F:DNA binding"/>
    <property type="evidence" value="ECO:0007669"/>
    <property type="project" value="UniProtKB-UniRule"/>
</dbReference>
<evidence type="ECO:0000259" key="19">
    <source>
        <dbReference type="PROSITE" id="PS51217"/>
    </source>
</evidence>
<keyword evidence="2 15" id="KW-0479">Metal-binding</keyword>
<evidence type="ECO:0000313" key="20">
    <source>
        <dbReference type="EMBL" id="KXP15095.1"/>
    </source>
</evidence>
<evidence type="ECO:0000256" key="7">
    <source>
        <dbReference type="ARBA" id="ARBA00022839"/>
    </source>
</evidence>
<comment type="catalytic activity">
    <reaction evidence="15">
        <text>Exonucleolytic cleavage (in the presence of ATP) in either 5'- to 3'- or 3'- to 5'-direction to yield 5'-phosphooligonucleotides.</text>
        <dbReference type="EC" id="3.1.11.5"/>
    </reaction>
</comment>
<dbReference type="GO" id="GO:0009338">
    <property type="term" value="C:exodeoxyribonuclease V complex"/>
    <property type="evidence" value="ECO:0007669"/>
    <property type="project" value="TreeGrafter"/>
</dbReference>
<keyword evidence="11 15" id="KW-0234">DNA repair</keyword>
<keyword evidence="1 15" id="KW-0540">Nuclease</keyword>